<reference evidence="4" key="1">
    <citation type="journal article" date="2019" name="Int. J. Syst. Evol. Microbiol.">
        <title>The Global Catalogue of Microorganisms (GCM) 10K type strain sequencing project: providing services to taxonomists for standard genome sequencing and annotation.</title>
        <authorList>
            <consortium name="The Broad Institute Genomics Platform"/>
            <consortium name="The Broad Institute Genome Sequencing Center for Infectious Disease"/>
            <person name="Wu L."/>
            <person name="Ma J."/>
        </authorList>
    </citation>
    <scope>NUCLEOTIDE SEQUENCE [LARGE SCALE GENOMIC DNA]</scope>
    <source>
        <strain evidence="4">JCM 19173</strain>
    </source>
</reference>
<keyword evidence="2" id="KW-0812">Transmembrane</keyword>
<evidence type="ECO:0000313" key="3">
    <source>
        <dbReference type="EMBL" id="GGK92369.1"/>
    </source>
</evidence>
<comment type="caution">
    <text evidence="3">The sequence shown here is derived from an EMBL/GenBank/DDBJ whole genome shotgun (WGS) entry which is preliminary data.</text>
</comment>
<keyword evidence="2" id="KW-0472">Membrane</keyword>
<dbReference type="Proteomes" id="UP000604341">
    <property type="component" value="Unassembled WGS sequence"/>
</dbReference>
<feature type="transmembrane region" description="Helical" evidence="2">
    <location>
        <begin position="281"/>
        <end position="302"/>
    </location>
</feature>
<organism evidence="3 4">
    <name type="scientific">Deinococcus radiotolerans</name>
    <dbReference type="NCBI Taxonomy" id="1309407"/>
    <lineage>
        <taxon>Bacteria</taxon>
        <taxon>Thermotogati</taxon>
        <taxon>Deinococcota</taxon>
        <taxon>Deinococci</taxon>
        <taxon>Deinococcales</taxon>
        <taxon>Deinococcaceae</taxon>
        <taxon>Deinococcus</taxon>
    </lineage>
</organism>
<feature type="transmembrane region" description="Helical" evidence="2">
    <location>
        <begin position="238"/>
        <end position="253"/>
    </location>
</feature>
<evidence type="ECO:0000313" key="4">
    <source>
        <dbReference type="Proteomes" id="UP000604341"/>
    </source>
</evidence>
<accession>A0ABQ2FIM0</accession>
<feature type="transmembrane region" description="Helical" evidence="2">
    <location>
        <begin position="101"/>
        <end position="120"/>
    </location>
</feature>
<dbReference type="EMBL" id="BMPE01000001">
    <property type="protein sequence ID" value="GGK92369.1"/>
    <property type="molecule type" value="Genomic_DNA"/>
</dbReference>
<feature type="transmembrane region" description="Helical" evidence="2">
    <location>
        <begin position="188"/>
        <end position="206"/>
    </location>
</feature>
<proteinExistence type="predicted"/>
<keyword evidence="2" id="KW-1133">Transmembrane helix</keyword>
<gene>
    <name evidence="3" type="ORF">GCM10010844_08620</name>
</gene>
<feature type="transmembrane region" description="Helical" evidence="2">
    <location>
        <begin position="40"/>
        <end position="61"/>
    </location>
</feature>
<feature type="region of interest" description="Disordered" evidence="1">
    <location>
        <begin position="1"/>
        <end position="24"/>
    </location>
</feature>
<evidence type="ECO:0000256" key="1">
    <source>
        <dbReference type="SAM" id="MobiDB-lite"/>
    </source>
</evidence>
<protein>
    <recommendedName>
        <fullName evidence="5">DoxX family protein</fullName>
    </recommendedName>
</protein>
<evidence type="ECO:0008006" key="5">
    <source>
        <dbReference type="Google" id="ProtNLM"/>
    </source>
</evidence>
<evidence type="ECO:0000256" key="2">
    <source>
        <dbReference type="SAM" id="Phobius"/>
    </source>
</evidence>
<name>A0ABQ2FIM0_9DEIO</name>
<feature type="transmembrane region" description="Helical" evidence="2">
    <location>
        <begin position="141"/>
        <end position="168"/>
    </location>
</feature>
<keyword evidence="4" id="KW-1185">Reference proteome</keyword>
<sequence length="334" mass="36061">MEAAGAVPQWRGAGHTGGMTSPTIRPAGPGVLATPFWRRLAFTFPASYAFLSLGVGTQPLLPLSTLPWVRQLADGVSRAVFQVPVPLMPQPTGSGDTAFDWAWMVCLLLLAAGTGLVLAARQLAAPTAGQQSALRTFLRVVLIWWLTTYGLSKFAFSQFGLLGSWQLVVTYGESSPMGLLWRFMAASPGYQLVAGVAEVLLALLLLHRRTVTLGALVAAVTLTNVFALNLFYDVPVKLFSGHLLLAALLLLALDARRLLAAFTGGAVAAAAWSPRPVWRRALPWLLTALIVVQVGLSLRTGLQMLQEDRVFTQYSPAPLKTRGFNLIQEEPFNR</sequence>
<feature type="transmembrane region" description="Helical" evidence="2">
    <location>
        <begin position="213"/>
        <end position="232"/>
    </location>
</feature>